<keyword evidence="2" id="KW-0808">Transferase</keyword>
<dbReference type="Proteomes" id="UP001597214">
    <property type="component" value="Unassembled WGS sequence"/>
</dbReference>
<dbReference type="SUPFAM" id="SSF53335">
    <property type="entry name" value="S-adenosyl-L-methionine-dependent methyltransferases"/>
    <property type="match status" value="1"/>
</dbReference>
<dbReference type="EC" id="2.1.1.222" evidence="2"/>
<organism evidence="2 3">
    <name type="scientific">Bacillus salitolerans</name>
    <dbReference type="NCBI Taxonomy" id="1437434"/>
    <lineage>
        <taxon>Bacteria</taxon>
        <taxon>Bacillati</taxon>
        <taxon>Bacillota</taxon>
        <taxon>Bacilli</taxon>
        <taxon>Bacillales</taxon>
        <taxon>Bacillaceae</taxon>
        <taxon>Bacillus</taxon>
    </lineage>
</organism>
<proteinExistence type="predicted"/>
<reference evidence="3" key="1">
    <citation type="journal article" date="2019" name="Int. J. Syst. Evol. Microbiol.">
        <title>The Global Catalogue of Microorganisms (GCM) 10K type strain sequencing project: providing services to taxonomists for standard genome sequencing and annotation.</title>
        <authorList>
            <consortium name="The Broad Institute Genomics Platform"/>
            <consortium name="The Broad Institute Genome Sequencing Center for Infectious Disease"/>
            <person name="Wu L."/>
            <person name="Ma J."/>
        </authorList>
    </citation>
    <scope>NUCLEOTIDE SEQUENCE [LARGE SCALE GENOMIC DNA]</scope>
    <source>
        <strain evidence="3">CCUG 49339</strain>
    </source>
</reference>
<evidence type="ECO:0000259" key="1">
    <source>
        <dbReference type="Pfam" id="PF08241"/>
    </source>
</evidence>
<keyword evidence="2" id="KW-0489">Methyltransferase</keyword>
<name>A0ABW4LVX1_9BACI</name>
<evidence type="ECO:0000313" key="2">
    <source>
        <dbReference type="EMBL" id="MFD1739034.1"/>
    </source>
</evidence>
<gene>
    <name evidence="2" type="ORF">ACFSCX_21225</name>
</gene>
<comment type="caution">
    <text evidence="2">The sequence shown here is derived from an EMBL/GenBank/DDBJ whole genome shotgun (WGS) entry which is preliminary data.</text>
</comment>
<protein>
    <submittedName>
        <fullName evidence="2">Class I SAM-dependent methyltransferase</fullName>
        <ecNumber evidence="2">2.1.1.222</ecNumber>
        <ecNumber evidence="2">2.1.1.64</ecNumber>
    </submittedName>
</protein>
<dbReference type="GO" id="GO:0102208">
    <property type="term" value="F:2-polyprenyl-6-hydroxyphenol methylase activity"/>
    <property type="evidence" value="ECO:0007669"/>
    <property type="project" value="UniProtKB-EC"/>
</dbReference>
<dbReference type="EC" id="2.1.1.64" evidence="2"/>
<sequence length="266" mass="30354">MEQKIVSKINQTSWNQSVYKAWINRYGTPEEYAKQLSQYPTKAVSHYLKFMGEVKGKKVANLLGSKGNKAVSLSLLGASVSVFDISEENKRYALELAKQANTKINYIVTDVLDIPEECKLTDCDFVLLEIGVLHYFVDLTPLFKVVYDFLKPNGKLILRDYHPYVAKTMKVVEGEFKRDGNYFENNVVDEDVAYTILLSEKERSLLPKVKIRRWTLGEIVTSISKSGLNVEYLEEEQGIRWAFPPNAPEGIEEKVPGLFTLVARKE</sequence>
<dbReference type="InterPro" id="IPR029063">
    <property type="entry name" value="SAM-dependent_MTases_sf"/>
</dbReference>
<dbReference type="GO" id="GO:0061542">
    <property type="term" value="F:3-demethylubiquinol 3-O-methyltransferase activity"/>
    <property type="evidence" value="ECO:0007669"/>
    <property type="project" value="UniProtKB-EC"/>
</dbReference>
<dbReference type="GO" id="GO:0032259">
    <property type="term" value="P:methylation"/>
    <property type="evidence" value="ECO:0007669"/>
    <property type="project" value="UniProtKB-KW"/>
</dbReference>
<dbReference type="RefSeq" id="WP_377930258.1">
    <property type="nucleotide sequence ID" value="NZ_JBHUEM010000052.1"/>
</dbReference>
<dbReference type="Pfam" id="PF08241">
    <property type="entry name" value="Methyltransf_11"/>
    <property type="match status" value="1"/>
</dbReference>
<evidence type="ECO:0000313" key="3">
    <source>
        <dbReference type="Proteomes" id="UP001597214"/>
    </source>
</evidence>
<dbReference type="Gene3D" id="3.40.50.150">
    <property type="entry name" value="Vaccinia Virus protein VP39"/>
    <property type="match status" value="1"/>
</dbReference>
<dbReference type="InterPro" id="IPR013216">
    <property type="entry name" value="Methyltransf_11"/>
</dbReference>
<dbReference type="EMBL" id="JBHUEM010000052">
    <property type="protein sequence ID" value="MFD1739034.1"/>
    <property type="molecule type" value="Genomic_DNA"/>
</dbReference>
<feature type="domain" description="Methyltransferase type 11" evidence="1">
    <location>
        <begin position="66"/>
        <end position="158"/>
    </location>
</feature>
<dbReference type="CDD" id="cd02440">
    <property type="entry name" value="AdoMet_MTases"/>
    <property type="match status" value="1"/>
</dbReference>
<keyword evidence="3" id="KW-1185">Reference proteome</keyword>
<accession>A0ABW4LVX1</accession>